<keyword evidence="5" id="KW-1185">Reference proteome</keyword>
<accession>Q6QXF3</accession>
<sequence>MHQPNIIQLLKVYKAKCNILEDRVYELQQQYDKTQYELKCVKELLAEICEIVAPHRKDLVDEMIENHGRRFRTEHLPYGQPPLANLKYKHQTATTNFAPSSPTIWANLMTS</sequence>
<dbReference type="Proteomes" id="UP000202635">
    <property type="component" value="Genome"/>
</dbReference>
<dbReference type="EMBL" id="KC994902">
    <property type="protein sequence ID" value="AHN92077.1"/>
    <property type="molecule type" value="Genomic_DNA"/>
</dbReference>
<gene>
    <name evidence="1" type="primary">ORF34</name>
    <name evidence="2" type="ORF">AsGV038</name>
    <name evidence="1" type="ORF">AsGVgp034</name>
</gene>
<reference evidence="3 5" key="3">
    <citation type="submission" date="2015-05" db="EMBL/GenBank/DDBJ databases">
        <title>Complete Sequence of an Agrotis segetum granulovirus isolate from Europe.</title>
        <authorList>
            <person name="Gueli Alletti G."/>
            <person name="Wennmann J.T."/>
            <person name="Jehle J.A."/>
        </authorList>
    </citation>
    <scope>NUCLEOTIDE SEQUENCE [LARGE SCALE GENOMIC DNA]</scope>
    <source>
        <strain evidence="3 5">DA</strain>
    </source>
</reference>
<evidence type="ECO:0000313" key="4">
    <source>
        <dbReference type="Proteomes" id="UP000202635"/>
    </source>
</evidence>
<protein>
    <submittedName>
        <fullName evidence="1">ORF34</fullName>
    </submittedName>
</protein>
<evidence type="ECO:0000313" key="5">
    <source>
        <dbReference type="Proteomes" id="UP000232958"/>
    </source>
</evidence>
<dbReference type="OrthoDB" id="21211at10239"/>
<name>Q6QXF3_GVAS</name>
<evidence type="ECO:0000313" key="2">
    <source>
        <dbReference type="EMBL" id="AHN92077.1"/>
    </source>
</evidence>
<reference evidence="2" key="2">
    <citation type="journal article" date="2014" name="Arch. Virol.">
        <title>Complete genome sequence of Agrotis segetum granulovirus Shanghai strain.</title>
        <authorList>
            <person name="Zhang X."/>
            <person name="Liang Z."/>
            <person name="Yin X."/>
            <person name="Wang J."/>
            <person name="Shao X."/>
        </authorList>
    </citation>
    <scope>NUCLEOTIDE SEQUENCE</scope>
    <source>
        <strain evidence="2">L1</strain>
    </source>
</reference>
<dbReference type="EMBL" id="AY522332">
    <property type="protein sequence ID" value="AAS82704.1"/>
    <property type="molecule type" value="Genomic_DNA"/>
</dbReference>
<reference evidence="1 4" key="1">
    <citation type="submission" date="2004-09" db="EMBL/GenBank/DDBJ databases">
        <authorList>
            <person name="Ai X.L."/>
            <person name="Wang Z.F."/>
            <person name="Wang B."/>
            <person name="Zhang W."/>
            <person name="Li F."/>
            <person name="Fu J.H."/>
            <person name="Cui C.S."/>
            <person name="Shi Y.H."/>
            <person name="He M."/>
        </authorList>
    </citation>
    <scope>NUCLEOTIDE SEQUENCE [LARGE SCALE GENOMIC DNA]</scope>
</reference>
<evidence type="ECO:0000313" key="1">
    <source>
        <dbReference type="EMBL" id="AAS82704.1"/>
    </source>
</evidence>
<dbReference type="EMBL" id="KR584663">
    <property type="protein sequence ID" value="AKN63312.1"/>
    <property type="molecule type" value="Genomic_DNA"/>
</dbReference>
<dbReference type="Proteomes" id="UP000232958">
    <property type="component" value="Segment"/>
</dbReference>
<organism evidence="1 4">
    <name type="scientific">Agrotis segetum granulosis virus</name>
    <name type="common">AsGV</name>
    <name type="synonym">Agrotis segetum granulovirus</name>
    <dbReference type="NCBI Taxonomy" id="10464"/>
    <lineage>
        <taxon>Viruses</taxon>
        <taxon>Viruses incertae sedis</taxon>
        <taxon>Naldaviricetes</taxon>
        <taxon>Lefavirales</taxon>
        <taxon>Baculoviridae</taxon>
        <taxon>Betabaculovirus</taxon>
        <taxon>Betabaculovirus agsegetum</taxon>
    </lineage>
</organism>
<proteinExistence type="predicted"/>
<evidence type="ECO:0000313" key="3">
    <source>
        <dbReference type="EMBL" id="AKN63312.1"/>
    </source>
</evidence>
<organismHost>
    <name type="scientific">Agrotis segetum</name>
    <name type="common">Turnip moth</name>
    <dbReference type="NCBI Taxonomy" id="47767"/>
</organismHost>